<keyword evidence="7" id="KW-1185">Reference proteome</keyword>
<evidence type="ECO:0000256" key="1">
    <source>
        <dbReference type="ARBA" id="ARBA00004141"/>
    </source>
</evidence>
<keyword evidence="4" id="KW-0472">Membrane</keyword>
<evidence type="ECO:0000313" key="6">
    <source>
        <dbReference type="EMBL" id="KAG5461326.1"/>
    </source>
</evidence>
<dbReference type="GO" id="GO:0036128">
    <property type="term" value="C:CatSper complex"/>
    <property type="evidence" value="ECO:0007669"/>
    <property type="project" value="InterPro"/>
</dbReference>
<organism evidence="6 7">
    <name type="scientific">Olpidium bornovanus</name>
    <dbReference type="NCBI Taxonomy" id="278681"/>
    <lineage>
        <taxon>Eukaryota</taxon>
        <taxon>Fungi</taxon>
        <taxon>Fungi incertae sedis</taxon>
        <taxon>Olpidiomycota</taxon>
        <taxon>Olpidiomycotina</taxon>
        <taxon>Olpidiomycetes</taxon>
        <taxon>Olpidiales</taxon>
        <taxon>Olpidiaceae</taxon>
        <taxon>Olpidium</taxon>
    </lineage>
</organism>
<feature type="domain" description="Ion transport" evidence="5">
    <location>
        <begin position="70"/>
        <end position="157"/>
    </location>
</feature>
<dbReference type="SUPFAM" id="SSF81324">
    <property type="entry name" value="Voltage-gated potassium channels"/>
    <property type="match status" value="1"/>
</dbReference>
<dbReference type="AlphaFoldDB" id="A0A8H7ZXU7"/>
<accession>A0A8H7ZXU7</accession>
<name>A0A8H7ZXU7_9FUNG</name>
<proteinExistence type="predicted"/>
<evidence type="ECO:0000256" key="3">
    <source>
        <dbReference type="ARBA" id="ARBA00022989"/>
    </source>
</evidence>
<dbReference type="GO" id="GO:0030317">
    <property type="term" value="P:flagellated sperm motility"/>
    <property type="evidence" value="ECO:0007669"/>
    <property type="project" value="InterPro"/>
</dbReference>
<dbReference type="InterPro" id="IPR028747">
    <property type="entry name" value="CatSper2"/>
</dbReference>
<keyword evidence="2" id="KW-0812">Transmembrane</keyword>
<dbReference type="Pfam" id="PF00520">
    <property type="entry name" value="Ion_trans"/>
    <property type="match status" value="1"/>
</dbReference>
<evidence type="ECO:0000259" key="5">
    <source>
        <dbReference type="Pfam" id="PF00520"/>
    </source>
</evidence>
<comment type="caution">
    <text evidence="6">The sequence shown here is derived from an EMBL/GenBank/DDBJ whole genome shotgun (WGS) entry which is preliminary data.</text>
</comment>
<dbReference type="Proteomes" id="UP000673691">
    <property type="component" value="Unassembled WGS sequence"/>
</dbReference>
<protein>
    <recommendedName>
        <fullName evidence="5">Ion transport domain-containing protein</fullName>
    </recommendedName>
</protein>
<dbReference type="GO" id="GO:0009566">
    <property type="term" value="P:fertilization"/>
    <property type="evidence" value="ECO:0007669"/>
    <property type="project" value="TreeGrafter"/>
</dbReference>
<dbReference type="InterPro" id="IPR027359">
    <property type="entry name" value="Volt_channel_dom_sf"/>
</dbReference>
<evidence type="ECO:0000256" key="4">
    <source>
        <dbReference type="ARBA" id="ARBA00023136"/>
    </source>
</evidence>
<dbReference type="EMBL" id="JAEFCI010003820">
    <property type="protein sequence ID" value="KAG5461326.1"/>
    <property type="molecule type" value="Genomic_DNA"/>
</dbReference>
<dbReference type="PANTHER" id="PTHR46923:SF1">
    <property type="entry name" value="CATION CHANNEL SPERM-ASSOCIATED PROTEIN 2"/>
    <property type="match status" value="1"/>
</dbReference>
<reference evidence="6 7" key="1">
    <citation type="journal article" name="Sci. Rep.">
        <title>Genome-scale phylogenetic analyses confirm Olpidium as the closest living zoosporic fungus to the non-flagellated, terrestrial fungi.</title>
        <authorList>
            <person name="Chang Y."/>
            <person name="Rochon D."/>
            <person name="Sekimoto S."/>
            <person name="Wang Y."/>
            <person name="Chovatia M."/>
            <person name="Sandor L."/>
            <person name="Salamov A."/>
            <person name="Grigoriev I.V."/>
            <person name="Stajich J.E."/>
            <person name="Spatafora J.W."/>
        </authorList>
    </citation>
    <scope>NUCLEOTIDE SEQUENCE [LARGE SCALE GENOMIC DNA]</scope>
    <source>
        <strain evidence="6">S191</strain>
    </source>
</reference>
<dbReference type="InterPro" id="IPR005821">
    <property type="entry name" value="Ion_trans_dom"/>
</dbReference>
<dbReference type="Gene3D" id="1.20.120.350">
    <property type="entry name" value="Voltage-gated potassium channels. Chain C"/>
    <property type="match status" value="1"/>
</dbReference>
<keyword evidence="3" id="KW-1133">Transmembrane helix</keyword>
<comment type="subcellular location">
    <subcellularLocation>
        <location evidence="1">Membrane</location>
        <topology evidence="1">Multi-pass membrane protein</topology>
    </subcellularLocation>
</comment>
<sequence>MLCACACGKRGGGGRAARVRNVDFRSAPPAHISSVVLIRNYIFISDHRPGIRSPPPPTDLRRAELQSKENEYWTFFAFVSVVDKFSLCIFSIEIGLRWLDNFAGFWNEGWNVVDFVITILSAIPEILTLANGSSNARNLGTIAGEIRTLRVLRTIKMV</sequence>
<evidence type="ECO:0000256" key="2">
    <source>
        <dbReference type="ARBA" id="ARBA00022692"/>
    </source>
</evidence>
<evidence type="ECO:0000313" key="7">
    <source>
        <dbReference type="Proteomes" id="UP000673691"/>
    </source>
</evidence>
<dbReference type="OrthoDB" id="416585at2759"/>
<dbReference type="PANTHER" id="PTHR46923">
    <property type="entry name" value="CATION CHANNEL SPERM-ASSOCIATED PROTEIN 2"/>
    <property type="match status" value="1"/>
</dbReference>
<gene>
    <name evidence="6" type="ORF">BJ554DRAFT_6497</name>
</gene>
<dbReference type="GO" id="GO:0005227">
    <property type="term" value="F:calcium-activated cation channel activity"/>
    <property type="evidence" value="ECO:0007669"/>
    <property type="project" value="InterPro"/>
</dbReference>